<name>A0AC35FMN6_9BILA</name>
<evidence type="ECO:0000313" key="2">
    <source>
        <dbReference type="WBParaSite" id="PS1159_v2.g18472.t1"/>
    </source>
</evidence>
<dbReference type="Proteomes" id="UP000887580">
    <property type="component" value="Unplaced"/>
</dbReference>
<protein>
    <submittedName>
        <fullName evidence="2">SET domain-containing protein</fullName>
    </submittedName>
</protein>
<organism evidence="1 2">
    <name type="scientific">Panagrolaimus sp. PS1159</name>
    <dbReference type="NCBI Taxonomy" id="55785"/>
    <lineage>
        <taxon>Eukaryota</taxon>
        <taxon>Metazoa</taxon>
        <taxon>Ecdysozoa</taxon>
        <taxon>Nematoda</taxon>
        <taxon>Chromadorea</taxon>
        <taxon>Rhabditida</taxon>
        <taxon>Tylenchina</taxon>
        <taxon>Panagrolaimomorpha</taxon>
        <taxon>Panagrolaimoidea</taxon>
        <taxon>Panagrolaimidae</taxon>
        <taxon>Panagrolaimus</taxon>
    </lineage>
</organism>
<sequence length="629" mass="71783">MTNVKGLNQEAPISSRRSRNPEEALLLWKIQYLQMHGECNILPTKKIIFPSKSHFCKMPFEKLEPIKLCEMKVPMVHNGKYLAAKVIGKPFAVIGVNALIEDLNGDVEEIALYNFLSQIGANQWHVSDSKDVDVIRKMANNCFIKKDYDGALMLYDRAIRYKPDLAVLYLNKSLTCLKIGAFYMAYNASEIALEKDGDREKAMYRMGQSAYGIREWQKAAEHFANVCKDFPKNAAAPEQLKRAIARLNEKQTGKFDFKSMYMESKKENPKIDVADYQGPIKIVNMNKKGRGVIATEDIKKGTLLAVSKAFASGYNEDFSELLSALKKIPKDVGSADEILQAILTIHNLQRNPQKAKEIYDLCAGDYIAENEELPFGVIDAGQIQKICEYNAFASENVTEDAKTELSLNTHLYILPSYLNHSCLANCHRTFYHDVMVIHATTDIKKGDELCFTYINPLNELSERIEKLNGWQFTCECQLCEADAKDTNFSKRRKMMLEFQEYSKIHEKTPQKVIDEGEKLLPKIRETYVERKNFKIDLVLVLNILSSAYEYIGNIEKEIKCLQEIITHAENCPIYALGFDLATKNLAICYSLTGNFVEAKKHFQKASALSFCTDFEHFKMLYPEITQYLP</sequence>
<reference evidence="2" key="1">
    <citation type="submission" date="2022-11" db="UniProtKB">
        <authorList>
            <consortium name="WormBaseParasite"/>
        </authorList>
    </citation>
    <scope>IDENTIFICATION</scope>
</reference>
<accession>A0AC35FMN6</accession>
<evidence type="ECO:0000313" key="1">
    <source>
        <dbReference type="Proteomes" id="UP000887580"/>
    </source>
</evidence>
<dbReference type="WBParaSite" id="PS1159_v2.g18472.t1">
    <property type="protein sequence ID" value="PS1159_v2.g18472.t1"/>
    <property type="gene ID" value="PS1159_v2.g18472"/>
</dbReference>
<proteinExistence type="predicted"/>